<reference evidence="2" key="1">
    <citation type="submission" date="2021-07" db="EMBL/GenBank/DDBJ databases">
        <authorList>
            <person name="Durling M."/>
        </authorList>
    </citation>
    <scope>NUCLEOTIDE SEQUENCE</scope>
</reference>
<dbReference type="InterPro" id="IPR051678">
    <property type="entry name" value="AGP_Transferase"/>
</dbReference>
<organism evidence="2 3">
    <name type="scientific">Hymenoscyphus fraxineus</name>
    <dbReference type="NCBI Taxonomy" id="746836"/>
    <lineage>
        <taxon>Eukaryota</taxon>
        <taxon>Fungi</taxon>
        <taxon>Dikarya</taxon>
        <taxon>Ascomycota</taxon>
        <taxon>Pezizomycotina</taxon>
        <taxon>Leotiomycetes</taxon>
        <taxon>Helotiales</taxon>
        <taxon>Helotiaceae</taxon>
        <taxon>Hymenoscyphus</taxon>
    </lineage>
</organism>
<dbReference type="PANTHER" id="PTHR21310:SF54">
    <property type="entry name" value="AMINOGLYCOSIDE PHOSPHOTRANSFERASE DOMAIN-CONTAINING PROTEIN"/>
    <property type="match status" value="1"/>
</dbReference>
<dbReference type="OrthoDB" id="5598852at2759"/>
<dbReference type="InterPro" id="IPR002575">
    <property type="entry name" value="Aminoglycoside_PTrfase"/>
</dbReference>
<dbReference type="InterPro" id="IPR011009">
    <property type="entry name" value="Kinase-like_dom_sf"/>
</dbReference>
<protein>
    <recommendedName>
        <fullName evidence="1">Aminoglycoside phosphotransferase domain-containing protein</fullName>
    </recommendedName>
</protein>
<dbReference type="Proteomes" id="UP000696280">
    <property type="component" value="Unassembled WGS sequence"/>
</dbReference>
<gene>
    <name evidence="2" type="ORF">HYFRA_00000094</name>
</gene>
<dbReference type="EMBL" id="CAJVRL010000081">
    <property type="protein sequence ID" value="CAG8957756.1"/>
    <property type="molecule type" value="Genomic_DNA"/>
</dbReference>
<evidence type="ECO:0000313" key="3">
    <source>
        <dbReference type="Proteomes" id="UP000696280"/>
    </source>
</evidence>
<dbReference type="Gene3D" id="3.90.1200.10">
    <property type="match status" value="1"/>
</dbReference>
<comment type="caution">
    <text evidence="2">The sequence shown here is derived from an EMBL/GenBank/DDBJ whole genome shotgun (WGS) entry which is preliminary data.</text>
</comment>
<dbReference type="PANTHER" id="PTHR21310">
    <property type="entry name" value="AMINOGLYCOSIDE PHOSPHOTRANSFERASE-RELATED-RELATED"/>
    <property type="match status" value="1"/>
</dbReference>
<keyword evidence="3" id="KW-1185">Reference proteome</keyword>
<evidence type="ECO:0000313" key="2">
    <source>
        <dbReference type="EMBL" id="CAG8957756.1"/>
    </source>
</evidence>
<proteinExistence type="predicted"/>
<dbReference type="AlphaFoldDB" id="A0A9N9PS88"/>
<dbReference type="SUPFAM" id="SSF56112">
    <property type="entry name" value="Protein kinase-like (PK-like)"/>
    <property type="match status" value="1"/>
</dbReference>
<sequence length="331" mass="37884">MLCEEVFYFPSDFNFLGVAKDLATRQLGIESISSEFTPCQGGYSDTVDVLLKSDQHVIIQFRSSPLHKTHDSIHKIARRLLGDKVPTIIALRDNLLGEKHGYAYLMPRIPGRTLNDVNTRVEWTDHQLLNFAGSLGKVCGQSFYTTSIGQAEIPNSDTVIPLLEKMILLESISSWQPTIKNLLLLVPELTELPLFLRHPDLHRGNILVDENAEITGVIDWEELVRPRYRGTAIEYIVFLSQWSSCHLYDLMEKQFWTGLMEGLTEEAREIIEGNLELFQASVLLGFIFDVMKLTESMLLDGWWMMRQGWASNWIRYRIPPLREGSSAILKK</sequence>
<feature type="domain" description="Aminoglycoside phosphotransferase" evidence="1">
    <location>
        <begin position="36"/>
        <end position="223"/>
    </location>
</feature>
<dbReference type="Pfam" id="PF01636">
    <property type="entry name" value="APH"/>
    <property type="match status" value="1"/>
</dbReference>
<accession>A0A9N9PS88</accession>
<name>A0A9N9PS88_9HELO</name>
<evidence type="ECO:0000259" key="1">
    <source>
        <dbReference type="Pfam" id="PF01636"/>
    </source>
</evidence>